<sequence>MLPLELRGEGAGDAKRDLMMRIIVYVAAEIMETRMGMLSKRLNMLHCRVLEPTQGSQLPQEDQ</sequence>
<reference evidence="1 2" key="1">
    <citation type="submission" date="2019-03" db="EMBL/GenBank/DDBJ databases">
        <title>First draft genome of Liparis tanakae, snailfish: a comprehensive survey of snailfish specific genes.</title>
        <authorList>
            <person name="Kim W."/>
            <person name="Song I."/>
            <person name="Jeong J.-H."/>
            <person name="Kim D."/>
            <person name="Kim S."/>
            <person name="Ryu S."/>
            <person name="Song J.Y."/>
            <person name="Lee S.K."/>
        </authorList>
    </citation>
    <scope>NUCLEOTIDE SEQUENCE [LARGE SCALE GENOMIC DNA]</scope>
    <source>
        <tissue evidence="1">Muscle</tissue>
    </source>
</reference>
<accession>A0A4Z2J3Y8</accession>
<protein>
    <submittedName>
        <fullName evidence="1">Uncharacterized protein</fullName>
    </submittedName>
</protein>
<keyword evidence="2" id="KW-1185">Reference proteome</keyword>
<evidence type="ECO:0000313" key="1">
    <source>
        <dbReference type="EMBL" id="TNN85055.1"/>
    </source>
</evidence>
<comment type="caution">
    <text evidence="1">The sequence shown here is derived from an EMBL/GenBank/DDBJ whole genome shotgun (WGS) entry which is preliminary data.</text>
</comment>
<dbReference type="AlphaFoldDB" id="A0A4Z2J3Y8"/>
<proteinExistence type="predicted"/>
<dbReference type="EMBL" id="SRLO01000023">
    <property type="protein sequence ID" value="TNN85055.1"/>
    <property type="molecule type" value="Genomic_DNA"/>
</dbReference>
<dbReference type="Proteomes" id="UP000314294">
    <property type="component" value="Unassembled WGS sequence"/>
</dbReference>
<gene>
    <name evidence="1" type="ORF">EYF80_004709</name>
</gene>
<name>A0A4Z2J3Y8_9TELE</name>
<evidence type="ECO:0000313" key="2">
    <source>
        <dbReference type="Proteomes" id="UP000314294"/>
    </source>
</evidence>
<organism evidence="1 2">
    <name type="scientific">Liparis tanakae</name>
    <name type="common">Tanaka's snailfish</name>
    <dbReference type="NCBI Taxonomy" id="230148"/>
    <lineage>
        <taxon>Eukaryota</taxon>
        <taxon>Metazoa</taxon>
        <taxon>Chordata</taxon>
        <taxon>Craniata</taxon>
        <taxon>Vertebrata</taxon>
        <taxon>Euteleostomi</taxon>
        <taxon>Actinopterygii</taxon>
        <taxon>Neopterygii</taxon>
        <taxon>Teleostei</taxon>
        <taxon>Neoteleostei</taxon>
        <taxon>Acanthomorphata</taxon>
        <taxon>Eupercaria</taxon>
        <taxon>Perciformes</taxon>
        <taxon>Cottioidei</taxon>
        <taxon>Cottales</taxon>
        <taxon>Liparidae</taxon>
        <taxon>Liparis</taxon>
    </lineage>
</organism>